<reference evidence="2 3" key="1">
    <citation type="submission" date="2023-07" db="EMBL/GenBank/DDBJ databases">
        <title>Sequencing the genomes of 1000 actinobacteria strains.</title>
        <authorList>
            <person name="Klenk H.-P."/>
        </authorList>
    </citation>
    <scope>NUCLEOTIDE SEQUENCE [LARGE SCALE GENOMIC DNA]</scope>
    <source>
        <strain evidence="2 3">DSM 45805</strain>
    </source>
</reference>
<proteinExistence type="predicted"/>
<comment type="caution">
    <text evidence="2">The sequence shown here is derived from an EMBL/GenBank/DDBJ whole genome shotgun (WGS) entry which is preliminary data.</text>
</comment>
<evidence type="ECO:0000256" key="1">
    <source>
        <dbReference type="SAM" id="MobiDB-lite"/>
    </source>
</evidence>
<protein>
    <submittedName>
        <fullName evidence="2">Uncharacterized protein</fullName>
    </submittedName>
</protein>
<dbReference type="RefSeq" id="WP_306993343.1">
    <property type="nucleotide sequence ID" value="NZ_JAUSUT010000001.1"/>
</dbReference>
<sequence>MRLIRLEPQPSRVAADVRAALAALGRGDEFAGGIALAGARPLPGRPPVEAIVVLPRLVLVVIGVDLPDPAIRLEAPLAGQWKADGWPLVADGPAPNPATDALALADAVTERLRPDVPEHVPIATIIAVGPFVEEIEQPAPDLAGHVRVLFPTQNSLLAAFASLTPAPWPCTPAQAHALIGKLAPDAGLTGDILAAEGFTATEESATEKLRPVKPRARRQRPPEPARVPPLVPPAEVTMPVPRVSTAAPVRKPPAPTPVPWRPVAVIAVVFVLVVAVVVLTVTGGDDEPATAPPTATTAVAPAREAVAGVEFTKRASGTERTCAARAYGDLQARLQVSGCAGMERGSFEALVDGRAVAVSVAVLTFADEQQAAAFKQLADTPGSGGITDLATETHQWTREPDLDGAAYQSAISAAAVRLVLAAYLDGRSTPDDPALLRAAGAALGVRIS</sequence>
<dbReference type="Proteomes" id="UP001229651">
    <property type="component" value="Unassembled WGS sequence"/>
</dbReference>
<evidence type="ECO:0000313" key="3">
    <source>
        <dbReference type="Proteomes" id="UP001229651"/>
    </source>
</evidence>
<keyword evidence="3" id="KW-1185">Reference proteome</keyword>
<organism evidence="2 3">
    <name type="scientific">Amycolatopsis thermophila</name>
    <dbReference type="NCBI Taxonomy" id="206084"/>
    <lineage>
        <taxon>Bacteria</taxon>
        <taxon>Bacillati</taxon>
        <taxon>Actinomycetota</taxon>
        <taxon>Actinomycetes</taxon>
        <taxon>Pseudonocardiales</taxon>
        <taxon>Pseudonocardiaceae</taxon>
        <taxon>Amycolatopsis</taxon>
    </lineage>
</organism>
<evidence type="ECO:0000313" key="2">
    <source>
        <dbReference type="EMBL" id="MDQ0379805.1"/>
    </source>
</evidence>
<feature type="compositionally biased region" description="Pro residues" evidence="1">
    <location>
        <begin position="222"/>
        <end position="232"/>
    </location>
</feature>
<gene>
    <name evidence="2" type="ORF">FB470_003799</name>
</gene>
<name>A0ABU0EWV3_9PSEU</name>
<dbReference type="EMBL" id="JAUSUT010000001">
    <property type="protein sequence ID" value="MDQ0379805.1"/>
    <property type="molecule type" value="Genomic_DNA"/>
</dbReference>
<accession>A0ABU0EWV3</accession>
<feature type="region of interest" description="Disordered" evidence="1">
    <location>
        <begin position="203"/>
        <end position="233"/>
    </location>
</feature>